<dbReference type="OrthoDB" id="6402698at2"/>
<evidence type="ECO:0008006" key="3">
    <source>
        <dbReference type="Google" id="ProtNLM"/>
    </source>
</evidence>
<keyword evidence="2" id="KW-1185">Reference proteome</keyword>
<dbReference type="RefSeq" id="WP_013344325.1">
    <property type="nucleotide sequence ID" value="NC_014541.1"/>
</dbReference>
<name>E1SSH9_FERBD</name>
<dbReference type="STRING" id="550540.Fbal_0810"/>
<protein>
    <recommendedName>
        <fullName evidence="3">DNA polymerase III subunit psi</fullName>
    </recommendedName>
</protein>
<organism evidence="1 2">
    <name type="scientific">Ferrimonas balearica (strain DSM 9799 / CCM 4581 / KCTC 23876 / PAT)</name>
    <dbReference type="NCBI Taxonomy" id="550540"/>
    <lineage>
        <taxon>Bacteria</taxon>
        <taxon>Pseudomonadati</taxon>
        <taxon>Pseudomonadota</taxon>
        <taxon>Gammaproteobacteria</taxon>
        <taxon>Alteromonadales</taxon>
        <taxon>Ferrimonadaceae</taxon>
        <taxon>Ferrimonas</taxon>
    </lineage>
</organism>
<reference evidence="1 2" key="1">
    <citation type="journal article" date="2010" name="Stand. Genomic Sci.">
        <title>Complete genome sequence of Ferrimonas balearica type strain (PAT).</title>
        <authorList>
            <person name="Nolan M."/>
            <person name="Sikorski J."/>
            <person name="Davenport K."/>
            <person name="Lucas S."/>
            <person name="Glavina Del Rio T."/>
            <person name="Tice H."/>
            <person name="Cheng J."/>
            <person name="Goodwin L."/>
            <person name="Pitluck S."/>
            <person name="Liolios K."/>
            <person name="Ivanova N."/>
            <person name="Mavromatis K."/>
            <person name="Ovchinnikova G."/>
            <person name="Pati A."/>
            <person name="Chen A."/>
            <person name="Palaniappan K."/>
            <person name="Land M."/>
            <person name="Hauser L."/>
            <person name="Chang Y."/>
            <person name="Jeffries C."/>
            <person name="Tapia R."/>
            <person name="Brettin T."/>
            <person name="Detter J."/>
            <person name="Han C."/>
            <person name="Yasawong M."/>
            <person name="Rohde M."/>
            <person name="Tindall B."/>
            <person name="Goker M."/>
            <person name="Woyke T."/>
            <person name="Bristow J."/>
            <person name="Eisen J."/>
            <person name="Markowitz V."/>
            <person name="Hugenholtz P."/>
            <person name="Kyrpides N."/>
            <person name="Klenk H."/>
            <person name="Lapidus A."/>
        </authorList>
    </citation>
    <scope>NUCLEOTIDE SEQUENCE [LARGE SCALE GENOMIC DNA]</scope>
    <source>
        <strain evidence="2">DSM 9799 / CCM 4581 / KCTC 23876 / PAT</strain>
    </source>
</reference>
<dbReference type="Proteomes" id="UP000006683">
    <property type="component" value="Chromosome"/>
</dbReference>
<dbReference type="AlphaFoldDB" id="E1SSH9"/>
<accession>E1SSH9</accession>
<dbReference type="KEGG" id="fbl:Fbal_0810"/>
<dbReference type="EMBL" id="CP002209">
    <property type="protein sequence ID" value="ADN75019.1"/>
    <property type="molecule type" value="Genomic_DNA"/>
</dbReference>
<proteinExistence type="predicted"/>
<dbReference type="GeneID" id="67181052"/>
<gene>
    <name evidence="1" type="ordered locus">Fbal_0810</name>
</gene>
<sequence>MTTLTPRQQAALEQMGIRPVALRRPKVPLALIHPADMALEQTQLARDLLLLLEQSLEQCPVAHSENEMPAHRYWVMGTPRPGSATHLFTPRLDKPLSVDDKRRIWRSLQRWL</sequence>
<dbReference type="HOGENOM" id="CLU_2142179_0_0_6"/>
<evidence type="ECO:0000313" key="1">
    <source>
        <dbReference type="EMBL" id="ADN75019.1"/>
    </source>
</evidence>
<evidence type="ECO:0000313" key="2">
    <source>
        <dbReference type="Proteomes" id="UP000006683"/>
    </source>
</evidence>